<name>A0A5B7G6Y2_PORTR</name>
<organism evidence="1 2">
    <name type="scientific">Portunus trituberculatus</name>
    <name type="common">Swimming crab</name>
    <name type="synonym">Neptunus trituberculatus</name>
    <dbReference type="NCBI Taxonomy" id="210409"/>
    <lineage>
        <taxon>Eukaryota</taxon>
        <taxon>Metazoa</taxon>
        <taxon>Ecdysozoa</taxon>
        <taxon>Arthropoda</taxon>
        <taxon>Crustacea</taxon>
        <taxon>Multicrustacea</taxon>
        <taxon>Malacostraca</taxon>
        <taxon>Eumalacostraca</taxon>
        <taxon>Eucarida</taxon>
        <taxon>Decapoda</taxon>
        <taxon>Pleocyemata</taxon>
        <taxon>Brachyura</taxon>
        <taxon>Eubrachyura</taxon>
        <taxon>Portunoidea</taxon>
        <taxon>Portunidae</taxon>
        <taxon>Portuninae</taxon>
        <taxon>Portunus</taxon>
    </lineage>
</organism>
<reference evidence="1 2" key="1">
    <citation type="submission" date="2019-05" db="EMBL/GenBank/DDBJ databases">
        <title>Another draft genome of Portunus trituberculatus and its Hox gene families provides insights of decapod evolution.</title>
        <authorList>
            <person name="Jeong J.-H."/>
            <person name="Song I."/>
            <person name="Kim S."/>
            <person name="Choi T."/>
            <person name="Kim D."/>
            <person name="Ryu S."/>
            <person name="Kim W."/>
        </authorList>
    </citation>
    <scope>NUCLEOTIDE SEQUENCE [LARGE SCALE GENOMIC DNA]</scope>
    <source>
        <tissue evidence="1">Muscle</tissue>
    </source>
</reference>
<keyword evidence="2" id="KW-1185">Reference proteome</keyword>
<sequence>MLAWAAAWSRGASESLAAAPQSSGSPRVAHLTNFTCSSVKKGPCPTKPDYFSSAQSCTLWANFTGPI</sequence>
<dbReference type="EMBL" id="VSRR010011535">
    <property type="protein sequence ID" value="MPC53317.1"/>
    <property type="molecule type" value="Genomic_DNA"/>
</dbReference>
<gene>
    <name evidence="1" type="ORF">E2C01_047206</name>
</gene>
<proteinExistence type="predicted"/>
<dbReference type="AlphaFoldDB" id="A0A5B7G6Y2"/>
<comment type="caution">
    <text evidence="1">The sequence shown here is derived from an EMBL/GenBank/DDBJ whole genome shotgun (WGS) entry which is preliminary data.</text>
</comment>
<evidence type="ECO:0000313" key="2">
    <source>
        <dbReference type="Proteomes" id="UP000324222"/>
    </source>
</evidence>
<dbReference type="Proteomes" id="UP000324222">
    <property type="component" value="Unassembled WGS sequence"/>
</dbReference>
<evidence type="ECO:0000313" key="1">
    <source>
        <dbReference type="EMBL" id="MPC53317.1"/>
    </source>
</evidence>
<accession>A0A5B7G6Y2</accession>
<protein>
    <submittedName>
        <fullName evidence="1">Uncharacterized protein</fullName>
    </submittedName>
</protein>